<reference evidence="1 2" key="1">
    <citation type="submission" date="2016-10" db="EMBL/GenBank/DDBJ databases">
        <authorList>
            <person name="Varghese N."/>
            <person name="Submissions S."/>
        </authorList>
    </citation>
    <scope>NUCLEOTIDE SEQUENCE [LARGE SCALE GENOMIC DNA]</scope>
    <source>
        <strain evidence="1 2">CGMCC 1.3527</strain>
    </source>
</reference>
<proteinExistence type="predicted"/>
<sequence length="83" mass="8697">MNHIQTRSTGDGALLRRYEYDDGWIVAADLGVDDETVTVDTVGDTAIVVVEGPDGPVESELELPGAAADAVVNNGVLTVEGER</sequence>
<dbReference type="InterPro" id="IPR055551">
    <property type="entry name" value="DUF7127"/>
</dbReference>
<dbReference type="Proteomes" id="UP000324020">
    <property type="component" value="Unassembled WGS sequence"/>
</dbReference>
<dbReference type="Pfam" id="PF23444">
    <property type="entry name" value="DUF7127"/>
    <property type="match status" value="1"/>
</dbReference>
<protein>
    <recommendedName>
        <fullName evidence="3">Hsp20/alpha crystallin family protein</fullName>
    </recommendedName>
</protein>
<accession>A0A1G7IL62</accession>
<dbReference type="CDD" id="cd06464">
    <property type="entry name" value="ACD_sHsps-like"/>
    <property type="match status" value="1"/>
</dbReference>
<evidence type="ECO:0000313" key="2">
    <source>
        <dbReference type="Proteomes" id="UP000324020"/>
    </source>
</evidence>
<gene>
    <name evidence="1" type="ORF">SAMN04488067_10278</name>
</gene>
<dbReference type="RefSeq" id="WP_149797617.1">
    <property type="nucleotide sequence ID" value="NZ_FNBO01000002.1"/>
</dbReference>
<name>A0A1G7IL62_9EURY</name>
<evidence type="ECO:0008006" key="3">
    <source>
        <dbReference type="Google" id="ProtNLM"/>
    </source>
</evidence>
<dbReference type="AlphaFoldDB" id="A0A1G7IL62"/>
<dbReference type="OrthoDB" id="304071at2157"/>
<evidence type="ECO:0000313" key="1">
    <source>
        <dbReference type="EMBL" id="SDF13029.1"/>
    </source>
</evidence>
<dbReference type="EMBL" id="FNBO01000002">
    <property type="protein sequence ID" value="SDF13029.1"/>
    <property type="molecule type" value="Genomic_DNA"/>
</dbReference>
<keyword evidence="2" id="KW-1185">Reference proteome</keyword>
<organism evidence="1 2">
    <name type="scientific">Halorubrum xinjiangense</name>
    <dbReference type="NCBI Taxonomy" id="261291"/>
    <lineage>
        <taxon>Archaea</taxon>
        <taxon>Methanobacteriati</taxon>
        <taxon>Methanobacteriota</taxon>
        <taxon>Stenosarchaea group</taxon>
        <taxon>Halobacteria</taxon>
        <taxon>Halobacteriales</taxon>
        <taxon>Haloferacaceae</taxon>
        <taxon>Halorubrum</taxon>
    </lineage>
</organism>